<protein>
    <recommendedName>
        <fullName evidence="3">Lipocalin-like domain-containing protein</fullName>
    </recommendedName>
</protein>
<dbReference type="EMBL" id="BAABGX010000001">
    <property type="protein sequence ID" value="GAA4297208.1"/>
    <property type="molecule type" value="Genomic_DNA"/>
</dbReference>
<evidence type="ECO:0008006" key="3">
    <source>
        <dbReference type="Google" id="ProtNLM"/>
    </source>
</evidence>
<evidence type="ECO:0000313" key="2">
    <source>
        <dbReference type="Proteomes" id="UP001501844"/>
    </source>
</evidence>
<dbReference type="Proteomes" id="UP001501844">
    <property type="component" value="Unassembled WGS sequence"/>
</dbReference>
<dbReference type="RefSeq" id="WP_345161915.1">
    <property type="nucleotide sequence ID" value="NZ_BAABGX010000001.1"/>
</dbReference>
<name>A0ABP8F7Z7_9BACT</name>
<comment type="caution">
    <text evidence="1">The sequence shown here is derived from an EMBL/GenBank/DDBJ whole genome shotgun (WGS) entry which is preliminary data.</text>
</comment>
<accession>A0ABP8F7Z7</accession>
<reference evidence="2" key="1">
    <citation type="journal article" date="2019" name="Int. J. Syst. Evol. Microbiol.">
        <title>The Global Catalogue of Microorganisms (GCM) 10K type strain sequencing project: providing services to taxonomists for standard genome sequencing and annotation.</title>
        <authorList>
            <consortium name="The Broad Institute Genomics Platform"/>
            <consortium name="The Broad Institute Genome Sequencing Center for Infectious Disease"/>
            <person name="Wu L."/>
            <person name="Ma J."/>
        </authorList>
    </citation>
    <scope>NUCLEOTIDE SEQUENCE [LARGE SCALE GENOMIC DNA]</scope>
    <source>
        <strain evidence="2">JCM 17917</strain>
    </source>
</reference>
<sequence>MNNKNRRSEKTNGYYTQMITFFFRKNLFTTIIISILVISCKTAITPTQTNYNVLNGTWVNLCDSVLVGEYKGEQVCTLLGEDAPEMLFNINSESKTLVRSSNKYDTLKVEFEQKEGKLFIKGINKNSNWIREINKFDNERLEIYYKDKTSIQLFTRKK</sequence>
<organism evidence="1 2">
    <name type="scientific">Nibribacter koreensis</name>
    <dbReference type="NCBI Taxonomy" id="1084519"/>
    <lineage>
        <taxon>Bacteria</taxon>
        <taxon>Pseudomonadati</taxon>
        <taxon>Bacteroidota</taxon>
        <taxon>Cytophagia</taxon>
        <taxon>Cytophagales</taxon>
        <taxon>Hymenobacteraceae</taxon>
        <taxon>Nibribacter</taxon>
    </lineage>
</organism>
<gene>
    <name evidence="1" type="ORF">GCM10023183_04560</name>
</gene>
<proteinExistence type="predicted"/>
<keyword evidence="2" id="KW-1185">Reference proteome</keyword>
<evidence type="ECO:0000313" key="1">
    <source>
        <dbReference type="EMBL" id="GAA4297208.1"/>
    </source>
</evidence>